<organism evidence="1">
    <name type="scientific">Rhizophora mucronata</name>
    <name type="common">Asiatic mangrove</name>
    <dbReference type="NCBI Taxonomy" id="61149"/>
    <lineage>
        <taxon>Eukaryota</taxon>
        <taxon>Viridiplantae</taxon>
        <taxon>Streptophyta</taxon>
        <taxon>Embryophyta</taxon>
        <taxon>Tracheophyta</taxon>
        <taxon>Spermatophyta</taxon>
        <taxon>Magnoliopsida</taxon>
        <taxon>eudicotyledons</taxon>
        <taxon>Gunneridae</taxon>
        <taxon>Pentapetalae</taxon>
        <taxon>rosids</taxon>
        <taxon>fabids</taxon>
        <taxon>Malpighiales</taxon>
        <taxon>Rhizophoraceae</taxon>
        <taxon>Rhizophora</taxon>
    </lineage>
</organism>
<evidence type="ECO:0000313" key="1">
    <source>
        <dbReference type="EMBL" id="MBW89034.1"/>
    </source>
</evidence>
<protein>
    <submittedName>
        <fullName evidence="1">Multiple organellar RNA editing factor 8ic/mitochondrial</fullName>
    </submittedName>
</protein>
<sequence length="29" mass="3390">MVEQEKRISDKHNISFCNGKIQKPKIKCS</sequence>
<proteinExistence type="predicted"/>
<name>A0A2P2J6C8_RHIMU</name>
<dbReference type="EMBL" id="GGEC01008551">
    <property type="protein sequence ID" value="MBW89034.1"/>
    <property type="molecule type" value="Transcribed_RNA"/>
</dbReference>
<dbReference type="AlphaFoldDB" id="A0A2P2J6C8"/>
<reference evidence="1" key="1">
    <citation type="submission" date="2018-02" db="EMBL/GenBank/DDBJ databases">
        <title>Rhizophora mucronata_Transcriptome.</title>
        <authorList>
            <person name="Meera S.P."/>
            <person name="Sreeshan A."/>
            <person name="Augustine A."/>
        </authorList>
    </citation>
    <scope>NUCLEOTIDE SEQUENCE</scope>
    <source>
        <tissue evidence="1">Leaf</tissue>
    </source>
</reference>
<accession>A0A2P2J6C8</accession>